<name>A0A315ZTL2_9ACTN</name>
<dbReference type="Proteomes" id="UP000245469">
    <property type="component" value="Unassembled WGS sequence"/>
</dbReference>
<feature type="transmembrane region" description="Helical" evidence="2">
    <location>
        <begin position="78"/>
        <end position="98"/>
    </location>
</feature>
<keyword evidence="2" id="KW-0812">Transmembrane</keyword>
<comment type="caution">
    <text evidence="3">The sequence shown here is derived from an EMBL/GenBank/DDBJ whole genome shotgun (WGS) entry which is preliminary data.</text>
</comment>
<dbReference type="AlphaFoldDB" id="A0A315ZTL2"/>
<accession>A0A315ZTL2</accession>
<evidence type="ECO:0000313" key="4">
    <source>
        <dbReference type="Proteomes" id="UP000245469"/>
    </source>
</evidence>
<protein>
    <submittedName>
        <fullName evidence="3">Uncharacterized protein</fullName>
    </submittedName>
</protein>
<feature type="region of interest" description="Disordered" evidence="1">
    <location>
        <begin position="32"/>
        <end position="51"/>
    </location>
</feature>
<keyword evidence="4" id="KW-1185">Reference proteome</keyword>
<dbReference type="EMBL" id="QGDQ01000029">
    <property type="protein sequence ID" value="PWJ48649.1"/>
    <property type="molecule type" value="Genomic_DNA"/>
</dbReference>
<dbReference type="RefSeq" id="WP_109776003.1">
    <property type="nucleotide sequence ID" value="NZ_QGDQ01000029.1"/>
</dbReference>
<evidence type="ECO:0000256" key="2">
    <source>
        <dbReference type="SAM" id="Phobius"/>
    </source>
</evidence>
<dbReference type="OrthoDB" id="10020278at2"/>
<reference evidence="3 4" key="1">
    <citation type="submission" date="2018-03" db="EMBL/GenBank/DDBJ databases">
        <title>Genomic Encyclopedia of Archaeal and Bacterial Type Strains, Phase II (KMG-II): from individual species to whole genera.</title>
        <authorList>
            <person name="Goeker M."/>
        </authorList>
    </citation>
    <scope>NUCLEOTIDE SEQUENCE [LARGE SCALE GENOMIC DNA]</scope>
    <source>
        <strain evidence="3 4">DSM 44889</strain>
    </source>
</reference>
<organism evidence="3 4">
    <name type="scientific">Quadrisphaera granulorum</name>
    <dbReference type="NCBI Taxonomy" id="317664"/>
    <lineage>
        <taxon>Bacteria</taxon>
        <taxon>Bacillati</taxon>
        <taxon>Actinomycetota</taxon>
        <taxon>Actinomycetes</taxon>
        <taxon>Kineosporiales</taxon>
        <taxon>Kineosporiaceae</taxon>
        <taxon>Quadrisphaera</taxon>
    </lineage>
</organism>
<keyword evidence="2" id="KW-0472">Membrane</keyword>
<proteinExistence type="predicted"/>
<keyword evidence="2" id="KW-1133">Transmembrane helix</keyword>
<evidence type="ECO:0000313" key="3">
    <source>
        <dbReference type="EMBL" id="PWJ48649.1"/>
    </source>
</evidence>
<evidence type="ECO:0000256" key="1">
    <source>
        <dbReference type="SAM" id="MobiDB-lite"/>
    </source>
</evidence>
<sequence length="108" mass="10770">MSTAVASLTTAGSAQPAVPTSLPTATLLVATDPSLTTGPTDESLLLGAPPVPSPMTAAAPVTPVASQSVSWLDDLGTYGMPLLVGGALLLALTGPSGIRHLLRRRRAS</sequence>
<gene>
    <name evidence="3" type="ORF">BXY45_12930</name>
</gene>